<accession>A0A6V7UKT2</accession>
<reference evidence="2 3" key="1">
    <citation type="submission" date="2020-08" db="EMBL/GenBank/DDBJ databases">
        <authorList>
            <person name="Koutsovoulos G."/>
            <person name="Danchin GJ E."/>
        </authorList>
    </citation>
    <scope>NUCLEOTIDE SEQUENCE [LARGE SCALE GENOMIC DNA]</scope>
</reference>
<feature type="compositionally biased region" description="Polar residues" evidence="1">
    <location>
        <begin position="288"/>
        <end position="298"/>
    </location>
</feature>
<evidence type="ECO:0000313" key="2">
    <source>
        <dbReference type="EMBL" id="CAD2160253.1"/>
    </source>
</evidence>
<feature type="region of interest" description="Disordered" evidence="1">
    <location>
        <begin position="285"/>
        <end position="305"/>
    </location>
</feature>
<proteinExistence type="predicted"/>
<protein>
    <submittedName>
        <fullName evidence="2">Uncharacterized protein</fullName>
    </submittedName>
</protein>
<dbReference type="AlphaFoldDB" id="A0A6V7UKT2"/>
<name>A0A6V7UKT2_MELEN</name>
<organism evidence="2 3">
    <name type="scientific">Meloidogyne enterolobii</name>
    <name type="common">Root-knot nematode worm</name>
    <name type="synonym">Meloidogyne mayaguensis</name>
    <dbReference type="NCBI Taxonomy" id="390850"/>
    <lineage>
        <taxon>Eukaryota</taxon>
        <taxon>Metazoa</taxon>
        <taxon>Ecdysozoa</taxon>
        <taxon>Nematoda</taxon>
        <taxon>Chromadorea</taxon>
        <taxon>Rhabditida</taxon>
        <taxon>Tylenchina</taxon>
        <taxon>Tylenchomorpha</taxon>
        <taxon>Tylenchoidea</taxon>
        <taxon>Meloidogynidae</taxon>
        <taxon>Meloidogyninae</taxon>
        <taxon>Meloidogyne</taxon>
    </lineage>
</organism>
<sequence length="305" mass="34569">MGTRERRSGLFGHAKYSDTIIRNIPESVRKAVREDIAAIVDPLLANTRAIPGRKRSHRDLTNGEKMQSHQNEAQNYQKLREDIVAVIDPMMANNTLSTPTMKRPHLENGNNVQTRHSSSHFCSINSKITTLPPKILNLKKIAAKIQDSHPTITLRSDEPRTLSDATFSLVKNALSVVKEKSAHQTRLSPFRTLSDQTMHLGETKNEDKDKTLQDSFQYLEESPTADMELSLGECSSYPSYPPLETTFRQPVQCSSFSPIQEDYDNNFDVYNRFDEENFDVLAGEDLTPEQQPESSNGNVYPFSFF</sequence>
<evidence type="ECO:0000313" key="3">
    <source>
        <dbReference type="Proteomes" id="UP000580250"/>
    </source>
</evidence>
<comment type="caution">
    <text evidence="2">The sequence shown here is derived from an EMBL/GenBank/DDBJ whole genome shotgun (WGS) entry which is preliminary data.</text>
</comment>
<gene>
    <name evidence="2" type="ORF">MENT_LOCUS14161</name>
</gene>
<dbReference type="EMBL" id="CAJEWN010000078">
    <property type="protein sequence ID" value="CAD2160253.1"/>
    <property type="molecule type" value="Genomic_DNA"/>
</dbReference>
<dbReference type="Proteomes" id="UP000580250">
    <property type="component" value="Unassembled WGS sequence"/>
</dbReference>
<evidence type="ECO:0000256" key="1">
    <source>
        <dbReference type="SAM" id="MobiDB-lite"/>
    </source>
</evidence>